<dbReference type="Pfam" id="PF15549">
    <property type="entry name" value="PGC7_Stella"/>
    <property type="match status" value="1"/>
</dbReference>
<dbReference type="GeneTree" id="ENSGT00800000124303"/>
<dbReference type="PANTHER" id="PTHR31577:SF2">
    <property type="entry name" value="DEVELOPMENTAL PLURIPOTENCY-ASSOCIATED PROTEIN 3"/>
    <property type="match status" value="1"/>
</dbReference>
<reference evidence="2" key="3">
    <citation type="submission" date="2025-09" db="UniProtKB">
        <authorList>
            <consortium name="Ensembl"/>
        </authorList>
    </citation>
    <scope>IDENTIFICATION</scope>
    <source>
        <strain evidence="2">Boxer</strain>
    </source>
</reference>
<dbReference type="GO" id="GO:0044726">
    <property type="term" value="P:epigenetic programing of female pronucleus"/>
    <property type="evidence" value="ECO:0000318"/>
    <property type="project" value="GO_Central"/>
</dbReference>
<gene>
    <name evidence="2" type="primary">DPPA3</name>
</gene>
<name>A0A8I3Q749_CANLF</name>
<accession>A0A8I3Q749</accession>
<evidence type="ECO:0000313" key="2">
    <source>
        <dbReference type="Ensembl" id="ENSCAFP00845041264.1"/>
    </source>
</evidence>
<reference evidence="2" key="1">
    <citation type="submission" date="2020-03" db="EMBL/GenBank/DDBJ databases">
        <title>Long-read based genome assembly of a Labrador retriever dog.</title>
        <authorList>
            <person name="Eory L."/>
            <person name="Zhang W."/>
            <person name="Schoenebeck J."/>
        </authorList>
    </citation>
    <scope>NUCLEOTIDE SEQUENCE [LARGE SCALE GENOMIC DNA]</scope>
    <source>
        <strain evidence="2">Labrador retriever</strain>
    </source>
</reference>
<evidence type="ECO:0000256" key="1">
    <source>
        <dbReference type="SAM" id="MobiDB-lite"/>
    </source>
</evidence>
<sequence length="238" mass="27919">MKDKLQLPQGKQFGVTAESFEEGAEVPHHKRRSFRSQVFQSYTYAAVQTMSEVLVKNLSKLTLDPSIKLPSPLPDYPPQQQEREKKPQGLVDRILSNNRKRSGVRTLLTARKERMERMIRLIQYQRYLNKRSMLQKDLPEQEIEGESRVERFRCTCHYCLYHKDVSEDTSMENNYDTEPIYPNSFLKLSGHACGFFVLYACVYLSLWSYFPHHLQQVEPLRHVQLAAKKAKDPTDHLL</sequence>
<dbReference type="GO" id="GO:0005634">
    <property type="term" value="C:nucleus"/>
    <property type="evidence" value="ECO:0000318"/>
    <property type="project" value="GO_Central"/>
</dbReference>
<feature type="region of interest" description="Disordered" evidence="1">
    <location>
        <begin position="66"/>
        <end position="95"/>
    </location>
</feature>
<dbReference type="PANTHER" id="PTHR31577">
    <property type="entry name" value="DEVELOPMENTAL PLURIPOTENCY-ASSOCIATED PROTEIN 3-RELATED"/>
    <property type="match status" value="1"/>
</dbReference>
<dbReference type="InterPro" id="IPR029096">
    <property type="entry name" value="Dppa3"/>
</dbReference>
<dbReference type="Proteomes" id="UP000805418">
    <property type="component" value="Chromosome 27"/>
</dbReference>
<protein>
    <submittedName>
        <fullName evidence="2">Developmental pluripotency associated 3</fullName>
    </submittedName>
</protein>
<keyword evidence="3" id="KW-1185">Reference proteome</keyword>
<dbReference type="RefSeq" id="XP_038315706.1">
    <property type="nucleotide sequence ID" value="XM_038459778.1"/>
</dbReference>
<reference evidence="2" key="2">
    <citation type="submission" date="2025-08" db="UniProtKB">
        <authorList>
            <consortium name="Ensembl"/>
        </authorList>
    </citation>
    <scope>IDENTIFICATION</scope>
    <source>
        <strain evidence="2">Boxer</strain>
    </source>
</reference>
<organism evidence="2 3">
    <name type="scientific">Canis lupus familiaris</name>
    <name type="common">Dog</name>
    <name type="synonym">Canis familiaris</name>
    <dbReference type="NCBI Taxonomy" id="9615"/>
    <lineage>
        <taxon>Eukaryota</taxon>
        <taxon>Metazoa</taxon>
        <taxon>Chordata</taxon>
        <taxon>Craniata</taxon>
        <taxon>Vertebrata</taxon>
        <taxon>Euteleostomi</taxon>
        <taxon>Mammalia</taxon>
        <taxon>Eutheria</taxon>
        <taxon>Laurasiatheria</taxon>
        <taxon>Carnivora</taxon>
        <taxon>Caniformia</taxon>
        <taxon>Canidae</taxon>
        <taxon>Canis</taxon>
    </lineage>
</organism>
<dbReference type="GeneID" id="100856280"/>
<dbReference type="Ensembl" id="ENSCAFT00845052579.1">
    <property type="protein sequence ID" value="ENSCAFP00845041264.1"/>
    <property type="gene ID" value="ENSCAFG00845029698.1"/>
</dbReference>
<evidence type="ECO:0000313" key="3">
    <source>
        <dbReference type="Proteomes" id="UP000805418"/>
    </source>
</evidence>
<proteinExistence type="predicted"/>
<dbReference type="OrthoDB" id="9529981at2759"/>
<feature type="region of interest" description="Disordered" evidence="1">
    <location>
        <begin position="1"/>
        <end position="28"/>
    </location>
</feature>
<dbReference type="RefSeq" id="XP_038295000.1">
    <property type="nucleotide sequence ID" value="XM_038439072.1"/>
</dbReference>
<dbReference type="AlphaFoldDB" id="A0A8I3Q749"/>
<dbReference type="CTD" id="359787"/>